<gene>
    <name evidence="12" type="primary">trpB</name>
    <name evidence="14" type="ORF">ET418_03520</name>
</gene>
<dbReference type="PROSITE" id="PS00168">
    <property type="entry name" value="TRP_SYNTHASE_BETA"/>
    <property type="match status" value="1"/>
</dbReference>
<keyword evidence="6 12" id="KW-0028">Amino-acid biosynthesis</keyword>
<dbReference type="UniPathway" id="UPA00035">
    <property type="reaction ID" value="UER00044"/>
</dbReference>
<evidence type="ECO:0000313" key="14">
    <source>
        <dbReference type="EMBL" id="KAA0894048.1"/>
    </source>
</evidence>
<dbReference type="GO" id="GO:0030170">
    <property type="term" value="F:pyridoxal phosphate binding"/>
    <property type="evidence" value="ECO:0007669"/>
    <property type="project" value="InterPro"/>
</dbReference>
<dbReference type="InterPro" id="IPR023026">
    <property type="entry name" value="Trp_synth_beta/beta-like"/>
</dbReference>
<evidence type="ECO:0000256" key="9">
    <source>
        <dbReference type="ARBA" id="ARBA00023141"/>
    </source>
</evidence>
<evidence type="ECO:0000256" key="5">
    <source>
        <dbReference type="ARBA" id="ARBA00011270"/>
    </source>
</evidence>
<keyword evidence="10 12" id="KW-0456">Lyase</keyword>
<dbReference type="Proteomes" id="UP000324298">
    <property type="component" value="Unassembled WGS sequence"/>
</dbReference>
<dbReference type="InterPro" id="IPR036052">
    <property type="entry name" value="TrpB-like_PALP_sf"/>
</dbReference>
<keyword evidence="7 12" id="KW-0822">Tryptophan biosynthesis</keyword>
<dbReference type="HAMAP" id="MF_00133">
    <property type="entry name" value="Trp_synth_beta"/>
    <property type="match status" value="1"/>
</dbReference>
<dbReference type="AlphaFoldDB" id="A0A5A9XP75"/>
<evidence type="ECO:0000256" key="3">
    <source>
        <dbReference type="ARBA" id="ARBA00004733"/>
    </source>
</evidence>
<keyword evidence="9 12" id="KW-0057">Aromatic amino acid biosynthesis</keyword>
<dbReference type="InterPro" id="IPR006654">
    <property type="entry name" value="Trp_synth_beta"/>
</dbReference>
<evidence type="ECO:0000256" key="1">
    <source>
        <dbReference type="ARBA" id="ARBA00001933"/>
    </source>
</evidence>
<comment type="similarity">
    <text evidence="4 12">Belongs to the TrpB family.</text>
</comment>
<evidence type="ECO:0000256" key="10">
    <source>
        <dbReference type="ARBA" id="ARBA00023239"/>
    </source>
</evidence>
<evidence type="ECO:0000313" key="15">
    <source>
        <dbReference type="Proteomes" id="UP000324298"/>
    </source>
</evidence>
<sequence length="451" mass="49230">MNTKILLGEDQIPRQWYNIIPDMPGPLAPVINPQTLKPIAPDDMLAIFPMALIEQEMSPNRWIDIPDEVREIYKLWRPSPLYRAHRLEKALGTPAKIYYKYEGVSPAGSHKPNSAIPQAWYNKQAGIRRLATETGAGQWGSSLALACSLFGLECTVYMVKISCTQKPYRRSMMQLWGAQVIPSPSEFTNAGRAILAHDPECLGSLGIAISEAVEDAATHADTNYALGSVLNHVCLHQTVIGQEAREQMKIAGDYPDVVIACCGGGSNFAGLAFPFIADRAAGKNVRCLAVEPASCPTLTKGVYAFDYGDTAKMAPISMMYTLGHDFMPPGIHAGGLRYHGESPLVSQLHHAGQIEAKAYKQNACFEGALLFARSEGIVPAPESSHAVRAAIDEAVLAKEEGKERTILFGLSGHGQLDMGAYDAYLSGNLEDYEYPEQKIREALERLPKVDL</sequence>
<dbReference type="PIRSF" id="PIRSF500824">
    <property type="entry name" value="TrpB_prok"/>
    <property type="match status" value="1"/>
</dbReference>
<name>A0A5A9XP75_9BACT</name>
<evidence type="ECO:0000256" key="7">
    <source>
        <dbReference type="ARBA" id="ARBA00022822"/>
    </source>
</evidence>
<dbReference type="GO" id="GO:0052684">
    <property type="term" value="F:L-serine hydro-lyase (adding indole, L-tryptophan-forming) activity"/>
    <property type="evidence" value="ECO:0007669"/>
    <property type="project" value="TreeGrafter"/>
</dbReference>
<evidence type="ECO:0000256" key="8">
    <source>
        <dbReference type="ARBA" id="ARBA00022898"/>
    </source>
</evidence>
<accession>A0A5A9XP75</accession>
<comment type="catalytic activity">
    <reaction evidence="11 12">
        <text>(1S,2R)-1-C-(indol-3-yl)glycerol 3-phosphate + L-serine = D-glyceraldehyde 3-phosphate + L-tryptophan + H2O</text>
        <dbReference type="Rhea" id="RHEA:10532"/>
        <dbReference type="ChEBI" id="CHEBI:15377"/>
        <dbReference type="ChEBI" id="CHEBI:33384"/>
        <dbReference type="ChEBI" id="CHEBI:57912"/>
        <dbReference type="ChEBI" id="CHEBI:58866"/>
        <dbReference type="ChEBI" id="CHEBI:59776"/>
        <dbReference type="EC" id="4.2.1.20"/>
    </reaction>
</comment>
<dbReference type="GO" id="GO:0004834">
    <property type="term" value="F:tryptophan synthase activity"/>
    <property type="evidence" value="ECO:0007669"/>
    <property type="project" value="UniProtKB-UniRule"/>
</dbReference>
<feature type="domain" description="Tryptophan synthase beta chain-like PALP" evidence="13">
    <location>
        <begin position="75"/>
        <end position="412"/>
    </location>
</feature>
<organism evidence="14 15">
    <name type="scientific">Oryzomonas rubra</name>
    <dbReference type="NCBI Taxonomy" id="2509454"/>
    <lineage>
        <taxon>Bacteria</taxon>
        <taxon>Pseudomonadati</taxon>
        <taxon>Thermodesulfobacteriota</taxon>
        <taxon>Desulfuromonadia</taxon>
        <taxon>Geobacterales</taxon>
        <taxon>Geobacteraceae</taxon>
        <taxon>Oryzomonas</taxon>
    </lineage>
</organism>
<comment type="function">
    <text evidence="2 12">The beta subunit is responsible for the synthesis of L-tryptophan from indole and L-serine.</text>
</comment>
<dbReference type="EMBL" id="SRSD01000002">
    <property type="protein sequence ID" value="KAA0894048.1"/>
    <property type="molecule type" value="Genomic_DNA"/>
</dbReference>
<comment type="subunit">
    <text evidence="5 12">Tetramer of two alpha and two beta chains.</text>
</comment>
<dbReference type="PIRSF" id="PIRSF001413">
    <property type="entry name" value="Trp_syn_beta"/>
    <property type="match status" value="1"/>
</dbReference>
<dbReference type="NCBIfam" id="NF009057">
    <property type="entry name" value="PRK12391.1"/>
    <property type="match status" value="1"/>
</dbReference>
<evidence type="ECO:0000256" key="6">
    <source>
        <dbReference type="ARBA" id="ARBA00022605"/>
    </source>
</evidence>
<dbReference type="RefSeq" id="WP_149306206.1">
    <property type="nucleotide sequence ID" value="NZ_SRSD01000002.1"/>
</dbReference>
<dbReference type="InterPro" id="IPR006653">
    <property type="entry name" value="Trp_synth_b_CS"/>
</dbReference>
<dbReference type="InterPro" id="IPR006316">
    <property type="entry name" value="Trp_synth_b-like"/>
</dbReference>
<dbReference type="EC" id="4.2.1.20" evidence="12"/>
<dbReference type="InterPro" id="IPR001926">
    <property type="entry name" value="TrpB-like_PALP"/>
</dbReference>
<dbReference type="PANTHER" id="PTHR48077:SF6">
    <property type="entry name" value="TRYPTOPHAN SYNTHASE"/>
    <property type="match status" value="1"/>
</dbReference>
<keyword evidence="15" id="KW-1185">Reference proteome</keyword>
<feature type="modified residue" description="N6-(pyridoxal phosphate)lysine" evidence="12">
    <location>
        <position position="111"/>
    </location>
</feature>
<dbReference type="PANTHER" id="PTHR48077">
    <property type="entry name" value="TRYPTOPHAN SYNTHASE-RELATED"/>
    <property type="match status" value="1"/>
</dbReference>
<dbReference type="OrthoDB" id="9766131at2"/>
<evidence type="ECO:0000259" key="13">
    <source>
        <dbReference type="Pfam" id="PF00291"/>
    </source>
</evidence>
<dbReference type="CDD" id="cd06446">
    <property type="entry name" value="Trp-synth_B"/>
    <property type="match status" value="1"/>
</dbReference>
<dbReference type="GO" id="GO:0005737">
    <property type="term" value="C:cytoplasm"/>
    <property type="evidence" value="ECO:0007669"/>
    <property type="project" value="TreeGrafter"/>
</dbReference>
<comment type="pathway">
    <text evidence="3 12">Amino-acid biosynthesis; L-tryptophan biosynthesis; L-tryptophan from chorismate: step 5/5.</text>
</comment>
<evidence type="ECO:0000256" key="2">
    <source>
        <dbReference type="ARBA" id="ARBA00002786"/>
    </source>
</evidence>
<dbReference type="Pfam" id="PF00291">
    <property type="entry name" value="PALP"/>
    <property type="match status" value="1"/>
</dbReference>
<dbReference type="NCBIfam" id="TIGR01415">
    <property type="entry name" value="trpB_rel"/>
    <property type="match status" value="1"/>
</dbReference>
<proteinExistence type="inferred from homology"/>
<evidence type="ECO:0000256" key="11">
    <source>
        <dbReference type="ARBA" id="ARBA00049047"/>
    </source>
</evidence>
<evidence type="ECO:0000256" key="12">
    <source>
        <dbReference type="HAMAP-Rule" id="MF_00133"/>
    </source>
</evidence>
<dbReference type="SUPFAM" id="SSF53686">
    <property type="entry name" value="Tryptophan synthase beta subunit-like PLP-dependent enzymes"/>
    <property type="match status" value="1"/>
</dbReference>
<evidence type="ECO:0000256" key="4">
    <source>
        <dbReference type="ARBA" id="ARBA00009982"/>
    </source>
</evidence>
<comment type="cofactor">
    <cofactor evidence="1 12">
        <name>pyridoxal 5'-phosphate</name>
        <dbReference type="ChEBI" id="CHEBI:597326"/>
    </cofactor>
</comment>
<reference evidence="14 15" key="1">
    <citation type="submission" date="2019-04" db="EMBL/GenBank/DDBJ databases">
        <title>Geobacter ruber sp. nov., ferric-reducing bacteria isolated from paddy soil.</title>
        <authorList>
            <person name="Xu Z."/>
            <person name="Masuda Y."/>
            <person name="Itoh H."/>
            <person name="Senoo K."/>
        </authorList>
    </citation>
    <scope>NUCLEOTIDE SEQUENCE [LARGE SCALE GENOMIC DNA]</scope>
    <source>
        <strain evidence="14 15">Red88</strain>
    </source>
</reference>
<dbReference type="Gene3D" id="3.40.50.1100">
    <property type="match status" value="2"/>
</dbReference>
<keyword evidence="8 12" id="KW-0663">Pyridoxal phosphate</keyword>
<protein>
    <recommendedName>
        <fullName evidence="12">Tryptophan synthase beta chain</fullName>
        <ecNumber evidence="12">4.2.1.20</ecNumber>
    </recommendedName>
</protein>
<comment type="caution">
    <text evidence="14">The sequence shown here is derived from an EMBL/GenBank/DDBJ whole genome shotgun (WGS) entry which is preliminary data.</text>
</comment>